<dbReference type="Gene3D" id="1.10.10.60">
    <property type="entry name" value="Homeodomain-like"/>
    <property type="match status" value="1"/>
</dbReference>
<feature type="domain" description="HTH araC/xylS-type" evidence="4">
    <location>
        <begin position="207"/>
        <end position="308"/>
    </location>
</feature>
<dbReference type="SMART" id="SM00342">
    <property type="entry name" value="HTH_ARAC"/>
    <property type="match status" value="1"/>
</dbReference>
<proteinExistence type="predicted"/>
<keyword evidence="3" id="KW-0804">Transcription</keyword>
<evidence type="ECO:0000256" key="2">
    <source>
        <dbReference type="ARBA" id="ARBA00023125"/>
    </source>
</evidence>
<dbReference type="PANTHER" id="PTHR43280:SF32">
    <property type="entry name" value="TRANSCRIPTIONAL REGULATORY PROTEIN"/>
    <property type="match status" value="1"/>
</dbReference>
<gene>
    <name evidence="5" type="ORF">SAMN04488508_106217</name>
</gene>
<dbReference type="EMBL" id="FQYP01000006">
    <property type="protein sequence ID" value="SHJ20085.1"/>
    <property type="molecule type" value="Genomic_DNA"/>
</dbReference>
<reference evidence="6" key="1">
    <citation type="submission" date="2016-11" db="EMBL/GenBank/DDBJ databases">
        <authorList>
            <person name="Varghese N."/>
            <person name="Submissions S."/>
        </authorList>
    </citation>
    <scope>NUCLEOTIDE SEQUENCE [LARGE SCALE GENOMIC DNA]</scope>
    <source>
        <strain evidence="6">DSM 22623</strain>
    </source>
</reference>
<dbReference type="InterPro" id="IPR009057">
    <property type="entry name" value="Homeodomain-like_sf"/>
</dbReference>
<keyword evidence="2" id="KW-0238">DNA-binding</keyword>
<keyword evidence="1" id="KW-0805">Transcription regulation</keyword>
<dbReference type="Proteomes" id="UP000184432">
    <property type="component" value="Unassembled WGS sequence"/>
</dbReference>
<accession>A0A1M6HCZ9</accession>
<evidence type="ECO:0000259" key="4">
    <source>
        <dbReference type="PROSITE" id="PS01124"/>
    </source>
</evidence>
<evidence type="ECO:0000313" key="5">
    <source>
        <dbReference type="EMBL" id="SHJ20085.1"/>
    </source>
</evidence>
<dbReference type="GO" id="GO:0043565">
    <property type="term" value="F:sequence-specific DNA binding"/>
    <property type="evidence" value="ECO:0007669"/>
    <property type="project" value="InterPro"/>
</dbReference>
<dbReference type="AlphaFoldDB" id="A0A1M6HCZ9"/>
<dbReference type="InterPro" id="IPR018060">
    <property type="entry name" value="HTH_AraC"/>
</dbReference>
<dbReference type="PRINTS" id="PR00032">
    <property type="entry name" value="HTHARAC"/>
</dbReference>
<dbReference type="SUPFAM" id="SSF46689">
    <property type="entry name" value="Homeodomain-like"/>
    <property type="match status" value="1"/>
</dbReference>
<dbReference type="STRING" id="570521.SAMN04488508_106217"/>
<name>A0A1M6HCZ9_9FLAO</name>
<sequence>MPSFNFKSITEYHKHFELPDPQNPLLSVLHTELEEEEEEEEENCDTHSFEEPIELCCDFYAIGFKKIISGEITYGRTKYDCSNGTLLFTAPNQRLSFKDLVFSSESYHIAFHKDYIQSLDIYQKIKKYNFFNYHVNEALHLSPKEEQIVKDIFKNITIEYHNNQDEFSKEIIISQLDTLLKYADRFYKRQFLDRTDNNKILITKFKEILNAYFEQNLLAEEGIPTVDWMAAQLNVSHRYMSDTIKAETGKTAIDQINLFLVEEAKSLLLNPNLSISETAYQLGFEYPQYFTRVFKKKVGMSPKAYIEAHSLN</sequence>
<dbReference type="PROSITE" id="PS01124">
    <property type="entry name" value="HTH_ARAC_FAMILY_2"/>
    <property type="match status" value="1"/>
</dbReference>
<dbReference type="PANTHER" id="PTHR43280">
    <property type="entry name" value="ARAC-FAMILY TRANSCRIPTIONAL REGULATOR"/>
    <property type="match status" value="1"/>
</dbReference>
<dbReference type="GO" id="GO:0003700">
    <property type="term" value="F:DNA-binding transcription factor activity"/>
    <property type="evidence" value="ECO:0007669"/>
    <property type="project" value="InterPro"/>
</dbReference>
<dbReference type="InterPro" id="IPR020449">
    <property type="entry name" value="Tscrpt_reg_AraC-type_HTH"/>
</dbReference>
<protein>
    <submittedName>
        <fullName evidence="5">Transcriptional regulator, AraC family</fullName>
    </submittedName>
</protein>
<dbReference type="RefSeq" id="WP_073317085.1">
    <property type="nucleotide sequence ID" value="NZ_FQYP01000006.1"/>
</dbReference>
<dbReference type="Pfam" id="PF12833">
    <property type="entry name" value="HTH_18"/>
    <property type="match status" value="1"/>
</dbReference>
<evidence type="ECO:0000256" key="3">
    <source>
        <dbReference type="ARBA" id="ARBA00023163"/>
    </source>
</evidence>
<dbReference type="OrthoDB" id="2600165at2"/>
<evidence type="ECO:0000256" key="1">
    <source>
        <dbReference type="ARBA" id="ARBA00023015"/>
    </source>
</evidence>
<keyword evidence="6" id="KW-1185">Reference proteome</keyword>
<organism evidence="5 6">
    <name type="scientific">Aquimarina spongiae</name>
    <dbReference type="NCBI Taxonomy" id="570521"/>
    <lineage>
        <taxon>Bacteria</taxon>
        <taxon>Pseudomonadati</taxon>
        <taxon>Bacteroidota</taxon>
        <taxon>Flavobacteriia</taxon>
        <taxon>Flavobacteriales</taxon>
        <taxon>Flavobacteriaceae</taxon>
        <taxon>Aquimarina</taxon>
    </lineage>
</organism>
<evidence type="ECO:0000313" key="6">
    <source>
        <dbReference type="Proteomes" id="UP000184432"/>
    </source>
</evidence>